<keyword evidence="9" id="KW-1185">Reference proteome</keyword>
<keyword evidence="2 4" id="KW-0663">Pyridoxal phosphate</keyword>
<evidence type="ECO:0000256" key="1">
    <source>
        <dbReference type="ARBA" id="ARBA00001933"/>
    </source>
</evidence>
<dbReference type="InterPro" id="IPR029066">
    <property type="entry name" value="PLP-binding_barrel"/>
</dbReference>
<dbReference type="EC" id="5.1.1.1" evidence="4"/>
<proteinExistence type="inferred from homology"/>
<name>A0A1Q9JJG5_9FIRM</name>
<evidence type="ECO:0000313" key="8">
    <source>
        <dbReference type="EMBL" id="OLR56281.1"/>
    </source>
</evidence>
<evidence type="ECO:0000259" key="7">
    <source>
        <dbReference type="SMART" id="SM01005"/>
    </source>
</evidence>
<comment type="similarity">
    <text evidence="4">Belongs to the alanine racemase family.</text>
</comment>
<gene>
    <name evidence="8" type="ORF">BHK98_09510</name>
</gene>
<dbReference type="InterPro" id="IPR000821">
    <property type="entry name" value="Ala_racemase"/>
</dbReference>
<dbReference type="UniPathway" id="UPA00042">
    <property type="reaction ID" value="UER00497"/>
</dbReference>
<evidence type="ECO:0000256" key="2">
    <source>
        <dbReference type="ARBA" id="ARBA00022898"/>
    </source>
</evidence>
<evidence type="ECO:0000256" key="3">
    <source>
        <dbReference type="ARBA" id="ARBA00023235"/>
    </source>
</evidence>
<dbReference type="InterPro" id="IPR011079">
    <property type="entry name" value="Ala_racemase_C"/>
</dbReference>
<reference evidence="8 9" key="1">
    <citation type="journal article" date="2016" name="Appl. Environ. Microbiol.">
        <title>Function and Phylogeny of Bacterial Butyryl Coenzyme A:Acetate Transferases and Their Diversity in the Proximal Colon of Swine.</title>
        <authorList>
            <person name="Trachsel J."/>
            <person name="Bayles D.O."/>
            <person name="Looft T."/>
            <person name="Levine U.Y."/>
            <person name="Allen H.K."/>
        </authorList>
    </citation>
    <scope>NUCLEOTIDE SEQUENCE [LARGE SCALE GENOMIC DNA]</scope>
    <source>
        <strain evidence="8 9">68-3-10</strain>
    </source>
</reference>
<dbReference type="RefSeq" id="WP_075713753.1">
    <property type="nucleotide sequence ID" value="NZ_MJIE01000001.1"/>
</dbReference>
<dbReference type="FunFam" id="3.20.20.10:FF:000002">
    <property type="entry name" value="Alanine racemase"/>
    <property type="match status" value="1"/>
</dbReference>
<evidence type="ECO:0000256" key="4">
    <source>
        <dbReference type="HAMAP-Rule" id="MF_01201"/>
    </source>
</evidence>
<keyword evidence="3 4" id="KW-0413">Isomerase</keyword>
<dbReference type="EMBL" id="MJIE01000001">
    <property type="protein sequence ID" value="OLR56281.1"/>
    <property type="molecule type" value="Genomic_DNA"/>
</dbReference>
<dbReference type="NCBIfam" id="TIGR00492">
    <property type="entry name" value="alr"/>
    <property type="match status" value="1"/>
</dbReference>
<dbReference type="GO" id="GO:0030632">
    <property type="term" value="P:D-alanine biosynthetic process"/>
    <property type="evidence" value="ECO:0007669"/>
    <property type="project" value="UniProtKB-UniRule"/>
</dbReference>
<dbReference type="AlphaFoldDB" id="A0A1Q9JJG5"/>
<feature type="modified residue" description="N6-(pyridoxal phosphate)lysine" evidence="4 5">
    <location>
        <position position="40"/>
    </location>
</feature>
<comment type="function">
    <text evidence="4">Catalyzes the interconversion of L-alanine and D-alanine. May also act on other amino acids.</text>
</comment>
<dbReference type="GO" id="GO:0030170">
    <property type="term" value="F:pyridoxal phosphate binding"/>
    <property type="evidence" value="ECO:0007669"/>
    <property type="project" value="UniProtKB-UniRule"/>
</dbReference>
<dbReference type="InterPro" id="IPR001608">
    <property type="entry name" value="Ala_racemase_N"/>
</dbReference>
<dbReference type="SUPFAM" id="SSF50621">
    <property type="entry name" value="Alanine racemase C-terminal domain-like"/>
    <property type="match status" value="1"/>
</dbReference>
<feature type="domain" description="Alanine racemase C-terminal" evidence="7">
    <location>
        <begin position="250"/>
        <end position="378"/>
    </location>
</feature>
<dbReference type="PRINTS" id="PR00992">
    <property type="entry name" value="ALARACEMASE"/>
</dbReference>
<comment type="pathway">
    <text evidence="4">Amino-acid biosynthesis; D-alanine biosynthesis; D-alanine from L-alanine: step 1/1.</text>
</comment>
<dbReference type="InterPro" id="IPR020622">
    <property type="entry name" value="Ala_racemase_pyridoxalP-BS"/>
</dbReference>
<dbReference type="InterPro" id="IPR009006">
    <property type="entry name" value="Ala_racemase/Decarboxylase_C"/>
</dbReference>
<dbReference type="Pfam" id="PF01168">
    <property type="entry name" value="Ala_racemase_N"/>
    <property type="match status" value="1"/>
</dbReference>
<dbReference type="GO" id="GO:0008784">
    <property type="term" value="F:alanine racemase activity"/>
    <property type="evidence" value="ECO:0007669"/>
    <property type="project" value="UniProtKB-UniRule"/>
</dbReference>
<dbReference type="STRING" id="1261640.BHK98_09510"/>
<organism evidence="8 9">
    <name type="scientific">Hornefia porci</name>
    <dbReference type="NCBI Taxonomy" id="2652292"/>
    <lineage>
        <taxon>Bacteria</taxon>
        <taxon>Bacillati</taxon>
        <taxon>Bacillota</taxon>
        <taxon>Clostridia</taxon>
        <taxon>Peptostreptococcales</taxon>
        <taxon>Anaerovoracaceae</taxon>
        <taxon>Hornefia</taxon>
    </lineage>
</organism>
<sequence length="379" mass="41424">MYKEAIRPAWAEINLSNFDYNVKQIRAKMGNDREFIGVIKADAYGHGAIQCAEVLRENGVKTFAIATLQEAITLREAGATERIICLGLTPDMYVDILAQYDIIPVVDDSRNARAISDAAAARGKTIDCLIAVDTGMGRIGYLADDLNYAIEDIRRIAVLPNIRILGMFSHMATADAFDKTFSHEQEARYNRFYDAVTQAGIPLPFRTLANSASIMELPTVLFDGCRPGIILYGQYPSHEVDKNQLSLKPVMQVKANIVHLKYVPPGFSCGYGRKFIANRPSAIATVGLGYADGYPRPYSAKARVIVNGQICNVAGNICMDQFMVDVTDVPGVKVGDEVIVMGTDGVNTISADDIADATGTINYEITCAFGQRLPKVFVK</sequence>
<dbReference type="Proteomes" id="UP000187404">
    <property type="component" value="Unassembled WGS sequence"/>
</dbReference>
<feature type="binding site" evidence="4 6">
    <location>
        <position position="319"/>
    </location>
    <ligand>
        <name>substrate</name>
    </ligand>
</feature>
<dbReference type="GO" id="GO:0009252">
    <property type="term" value="P:peptidoglycan biosynthetic process"/>
    <property type="evidence" value="ECO:0007669"/>
    <property type="project" value="TreeGrafter"/>
</dbReference>
<evidence type="ECO:0000313" key="9">
    <source>
        <dbReference type="Proteomes" id="UP000187404"/>
    </source>
</evidence>
<feature type="active site" description="Proton acceptor; specific for D-alanine" evidence="4">
    <location>
        <position position="40"/>
    </location>
</feature>
<dbReference type="SMART" id="SM01005">
    <property type="entry name" value="Ala_racemase_C"/>
    <property type="match status" value="1"/>
</dbReference>
<dbReference type="PANTHER" id="PTHR30511:SF0">
    <property type="entry name" value="ALANINE RACEMASE, CATABOLIC-RELATED"/>
    <property type="match status" value="1"/>
</dbReference>
<feature type="binding site" evidence="4 6">
    <location>
        <position position="138"/>
    </location>
    <ligand>
        <name>substrate</name>
    </ligand>
</feature>
<dbReference type="HAMAP" id="MF_01201">
    <property type="entry name" value="Ala_racemase"/>
    <property type="match status" value="1"/>
</dbReference>
<comment type="caution">
    <text evidence="8">The sequence shown here is derived from an EMBL/GenBank/DDBJ whole genome shotgun (WGS) entry which is preliminary data.</text>
</comment>
<dbReference type="CDD" id="cd00430">
    <property type="entry name" value="PLPDE_III_AR"/>
    <property type="match status" value="1"/>
</dbReference>
<feature type="active site" description="Proton acceptor; specific for L-alanine" evidence="4">
    <location>
        <position position="271"/>
    </location>
</feature>
<dbReference type="PROSITE" id="PS00395">
    <property type="entry name" value="ALANINE_RACEMASE"/>
    <property type="match status" value="1"/>
</dbReference>
<dbReference type="SUPFAM" id="SSF51419">
    <property type="entry name" value="PLP-binding barrel"/>
    <property type="match status" value="1"/>
</dbReference>
<dbReference type="OrthoDB" id="9813814at2"/>
<accession>A0A1Q9JJG5</accession>
<dbReference type="Gene3D" id="2.40.37.10">
    <property type="entry name" value="Lyase, Ornithine Decarboxylase, Chain A, domain 1"/>
    <property type="match status" value="1"/>
</dbReference>
<evidence type="ECO:0000256" key="6">
    <source>
        <dbReference type="PIRSR" id="PIRSR600821-52"/>
    </source>
</evidence>
<protein>
    <recommendedName>
        <fullName evidence="4">Alanine racemase</fullName>
        <ecNumber evidence="4">5.1.1.1</ecNumber>
    </recommendedName>
</protein>
<dbReference type="Pfam" id="PF00842">
    <property type="entry name" value="Ala_racemase_C"/>
    <property type="match status" value="1"/>
</dbReference>
<comment type="catalytic activity">
    <reaction evidence="4">
        <text>L-alanine = D-alanine</text>
        <dbReference type="Rhea" id="RHEA:20249"/>
        <dbReference type="ChEBI" id="CHEBI:57416"/>
        <dbReference type="ChEBI" id="CHEBI:57972"/>
        <dbReference type="EC" id="5.1.1.1"/>
    </reaction>
</comment>
<evidence type="ECO:0000256" key="5">
    <source>
        <dbReference type="PIRSR" id="PIRSR600821-50"/>
    </source>
</evidence>
<comment type="cofactor">
    <cofactor evidence="1 4 5">
        <name>pyridoxal 5'-phosphate</name>
        <dbReference type="ChEBI" id="CHEBI:597326"/>
    </cofactor>
</comment>
<dbReference type="Gene3D" id="3.20.20.10">
    <property type="entry name" value="Alanine racemase"/>
    <property type="match status" value="1"/>
</dbReference>
<dbReference type="GO" id="GO:0005829">
    <property type="term" value="C:cytosol"/>
    <property type="evidence" value="ECO:0007669"/>
    <property type="project" value="TreeGrafter"/>
</dbReference>
<dbReference type="PANTHER" id="PTHR30511">
    <property type="entry name" value="ALANINE RACEMASE"/>
    <property type="match status" value="1"/>
</dbReference>